<dbReference type="GO" id="GO:0010256">
    <property type="term" value="P:endomembrane system organization"/>
    <property type="evidence" value="ECO:0007669"/>
    <property type="project" value="TreeGrafter"/>
</dbReference>
<keyword evidence="5 7" id="KW-0472">Membrane</keyword>
<sequence length="217" mass="23696">MHSTKGGPKQKQRKDQPTLRKMAKKSHSHTLSIGDKAFQGLADLVQLLPTGTVFLFQFLNPLLTNSGQCTMTNKVLSGALLFGCSFFCCFTTFTDSYIGTDGKLYYGIVTRKGLWPFSDPNAGSVDLSRYKLQLGDFVHAFLSLAVFGVIAALDSNTVSCFDPALLVHQKLMLQVLPPVIGSLSSSVFMVFPCSRHGIGYPPTAASEDFTEKKLELN</sequence>
<feature type="region of interest" description="Disordered" evidence="6">
    <location>
        <begin position="1"/>
        <end position="21"/>
    </location>
</feature>
<dbReference type="GO" id="GO:0016020">
    <property type="term" value="C:membrane"/>
    <property type="evidence" value="ECO:0007669"/>
    <property type="project" value="UniProtKB-SubCell"/>
</dbReference>
<evidence type="ECO:0000313" key="11">
    <source>
        <dbReference type="Proteomes" id="UP001140206"/>
    </source>
</evidence>
<keyword evidence="3 7" id="KW-0812">Transmembrane</keyword>
<dbReference type="Proteomes" id="UP001140206">
    <property type="component" value="Chromosome 4"/>
</dbReference>
<protein>
    <submittedName>
        <fullName evidence="8">Uncharacterized protein</fullName>
    </submittedName>
</protein>
<feature type="transmembrane region" description="Helical" evidence="7">
    <location>
        <begin position="137"/>
        <end position="159"/>
    </location>
</feature>
<keyword evidence="11" id="KW-1185">Reference proteome</keyword>
<dbReference type="InterPro" id="IPR007770">
    <property type="entry name" value="DMP"/>
</dbReference>
<evidence type="ECO:0000256" key="7">
    <source>
        <dbReference type="SAM" id="Phobius"/>
    </source>
</evidence>
<evidence type="ECO:0000256" key="5">
    <source>
        <dbReference type="ARBA" id="ARBA00023136"/>
    </source>
</evidence>
<dbReference type="EMBL" id="JAMFTS010000004">
    <property type="protein sequence ID" value="KAJ4763043.1"/>
    <property type="molecule type" value="Genomic_DNA"/>
</dbReference>
<comment type="caution">
    <text evidence="8">The sequence shown here is derived from an EMBL/GenBank/DDBJ whole genome shotgun (WGS) entry which is preliminary data.</text>
</comment>
<evidence type="ECO:0000313" key="10">
    <source>
        <dbReference type="EMBL" id="KAJ4791712.1"/>
    </source>
</evidence>
<dbReference type="EMBL" id="JAMFTS010000002">
    <property type="protein sequence ID" value="KAJ4791712.1"/>
    <property type="molecule type" value="Genomic_DNA"/>
</dbReference>
<dbReference type="Proteomes" id="UP001140206">
    <property type="component" value="Chromosome 5"/>
</dbReference>
<feature type="transmembrane region" description="Helical" evidence="7">
    <location>
        <begin position="44"/>
        <end position="63"/>
    </location>
</feature>
<name>A0AAV8CHG7_9POAL</name>
<dbReference type="EMBL" id="JAMFTS010000005">
    <property type="protein sequence ID" value="KAJ4755300.1"/>
    <property type="molecule type" value="Genomic_DNA"/>
</dbReference>
<evidence type="ECO:0000256" key="1">
    <source>
        <dbReference type="ARBA" id="ARBA00004141"/>
    </source>
</evidence>
<reference evidence="8" key="1">
    <citation type="submission" date="2022-08" db="EMBL/GenBank/DDBJ databases">
        <authorList>
            <person name="Marques A."/>
        </authorList>
    </citation>
    <scope>NUCLEOTIDE SEQUENCE</scope>
    <source>
        <strain evidence="8">RhyPub2mFocal</strain>
        <tissue evidence="8">Leaves</tissue>
    </source>
</reference>
<evidence type="ECO:0000313" key="8">
    <source>
        <dbReference type="EMBL" id="KAJ4755300.1"/>
    </source>
</evidence>
<dbReference type="AlphaFoldDB" id="A0AAV8CHG7"/>
<evidence type="ECO:0000256" key="4">
    <source>
        <dbReference type="ARBA" id="ARBA00022989"/>
    </source>
</evidence>
<dbReference type="PANTHER" id="PTHR31621:SF66">
    <property type="entry name" value="PROTEIN DMP2"/>
    <property type="match status" value="1"/>
</dbReference>
<accession>A0AAV8CHG7</accession>
<evidence type="ECO:0000313" key="9">
    <source>
        <dbReference type="EMBL" id="KAJ4763043.1"/>
    </source>
</evidence>
<evidence type="ECO:0000256" key="6">
    <source>
        <dbReference type="SAM" id="MobiDB-lite"/>
    </source>
</evidence>
<dbReference type="Proteomes" id="UP001140206">
    <property type="component" value="Chromosome 2"/>
</dbReference>
<dbReference type="PANTHER" id="PTHR31621">
    <property type="entry name" value="PROTEIN DMP3"/>
    <property type="match status" value="1"/>
</dbReference>
<evidence type="ECO:0000256" key="2">
    <source>
        <dbReference type="ARBA" id="ARBA00008707"/>
    </source>
</evidence>
<keyword evidence="4 7" id="KW-1133">Transmembrane helix</keyword>
<dbReference type="GO" id="GO:0005737">
    <property type="term" value="C:cytoplasm"/>
    <property type="evidence" value="ECO:0007669"/>
    <property type="project" value="UniProtKB-ARBA"/>
</dbReference>
<comment type="subcellular location">
    <subcellularLocation>
        <location evidence="1">Membrane</location>
        <topology evidence="1">Multi-pass membrane protein</topology>
    </subcellularLocation>
</comment>
<comment type="similarity">
    <text evidence="2">Belongs to the plant DMP1 protein family.</text>
</comment>
<dbReference type="Pfam" id="PF05078">
    <property type="entry name" value="DUF679"/>
    <property type="match status" value="1"/>
</dbReference>
<evidence type="ECO:0000256" key="3">
    <source>
        <dbReference type="ARBA" id="ARBA00022692"/>
    </source>
</evidence>
<proteinExistence type="inferred from homology"/>
<organism evidence="8 11">
    <name type="scientific">Rhynchospora pubera</name>
    <dbReference type="NCBI Taxonomy" id="906938"/>
    <lineage>
        <taxon>Eukaryota</taxon>
        <taxon>Viridiplantae</taxon>
        <taxon>Streptophyta</taxon>
        <taxon>Embryophyta</taxon>
        <taxon>Tracheophyta</taxon>
        <taxon>Spermatophyta</taxon>
        <taxon>Magnoliopsida</taxon>
        <taxon>Liliopsida</taxon>
        <taxon>Poales</taxon>
        <taxon>Cyperaceae</taxon>
        <taxon>Cyperoideae</taxon>
        <taxon>Rhynchosporeae</taxon>
        <taxon>Rhynchospora</taxon>
    </lineage>
</organism>
<feature type="transmembrane region" description="Helical" evidence="7">
    <location>
        <begin position="75"/>
        <end position="93"/>
    </location>
</feature>
<gene>
    <name evidence="10" type="ORF">LUZ62_042958</name>
    <name evidence="9" type="ORF">LUZ62_073418</name>
    <name evidence="8" type="ORF">LUZ62_089705</name>
</gene>
<feature type="transmembrane region" description="Helical" evidence="7">
    <location>
        <begin position="171"/>
        <end position="191"/>
    </location>
</feature>